<dbReference type="PROSITE" id="PS50181">
    <property type="entry name" value="FBOX"/>
    <property type="match status" value="1"/>
</dbReference>
<feature type="compositionally biased region" description="Low complexity" evidence="1">
    <location>
        <begin position="11"/>
        <end position="20"/>
    </location>
</feature>
<evidence type="ECO:0000256" key="1">
    <source>
        <dbReference type="SAM" id="MobiDB-lite"/>
    </source>
</evidence>
<keyword evidence="3" id="KW-1185">Reference proteome</keyword>
<dbReference type="SUPFAM" id="SSF52047">
    <property type="entry name" value="RNI-like"/>
    <property type="match status" value="1"/>
</dbReference>
<dbReference type="RefSeq" id="XP_015183494.1">
    <property type="nucleotide sequence ID" value="XM_015328008.1"/>
</dbReference>
<dbReference type="Gene3D" id="3.80.10.10">
    <property type="entry name" value="Ribonuclease Inhibitor"/>
    <property type="match status" value="1"/>
</dbReference>
<dbReference type="Pfam" id="PF12937">
    <property type="entry name" value="F-box-like"/>
    <property type="match status" value="1"/>
</dbReference>
<dbReference type="GeneID" id="107070111"/>
<evidence type="ECO:0000313" key="3">
    <source>
        <dbReference type="Proteomes" id="UP000694924"/>
    </source>
</evidence>
<dbReference type="InterPro" id="IPR032675">
    <property type="entry name" value="LRR_dom_sf"/>
</dbReference>
<accession>A0ABM1ITF7</accession>
<feature type="domain" description="F-box" evidence="2">
    <location>
        <begin position="30"/>
        <end position="76"/>
    </location>
</feature>
<dbReference type="Proteomes" id="UP000694924">
    <property type="component" value="Unplaced"/>
</dbReference>
<evidence type="ECO:0000313" key="4">
    <source>
        <dbReference type="RefSeq" id="XP_015183494.1"/>
    </source>
</evidence>
<feature type="region of interest" description="Disordered" evidence="1">
    <location>
        <begin position="1"/>
        <end position="23"/>
    </location>
</feature>
<dbReference type="InterPro" id="IPR001810">
    <property type="entry name" value="F-box_dom"/>
</dbReference>
<evidence type="ECO:0000259" key="2">
    <source>
        <dbReference type="PROSITE" id="PS50181"/>
    </source>
</evidence>
<dbReference type="InterPro" id="IPR036047">
    <property type="entry name" value="F-box-like_dom_sf"/>
</dbReference>
<sequence>MKIKRNKSLTPEPSSSSNGPKKSKFEIESHINLQDFCDDILLNILKYLTPSDLLSISLCSQRLLRLSHDRTLWKRIDFRKDQISLAEIEKYSKFFQRTTTSLSMRGDLKAKEYMKLPPSFFRNLSKQCTQLKELIIEEYYIDGNKIEITDFPRTLEKLSFEGCKMDHLQTNKSYFFKIDLHMANLTCLILSNCQWLLPHSLLVISKIAKLKELRMNSCHRLGECVAYSSLATRFGFKKLETLDLRDTALGDSEVSCFSGTKTLRHLYLEYPANFLSYGDLDPPLEDENFIEYVPENHWDNDAYEGRFISDRAIRAIGTTAKKVIHTSPHGILILEEENRIFNNPPLKTLVVRNYSQITNSSLIYLSNHILSLETLDVTGTSVTKQGVQTFKSKRPNVKVISSFDDT</sequence>
<gene>
    <name evidence="4" type="primary">LOC107070111</name>
</gene>
<dbReference type="SMART" id="SM00256">
    <property type="entry name" value="FBOX"/>
    <property type="match status" value="1"/>
</dbReference>
<protein>
    <submittedName>
        <fullName evidence="4">Uncharacterized protein LOC107070111</fullName>
    </submittedName>
</protein>
<reference evidence="4" key="1">
    <citation type="submission" date="2025-08" db="UniProtKB">
        <authorList>
            <consortium name="RefSeq"/>
        </authorList>
    </citation>
    <scope>IDENTIFICATION</scope>
    <source>
        <tissue evidence="4">Whole body</tissue>
    </source>
</reference>
<organism evidence="3 4">
    <name type="scientific">Polistes dominula</name>
    <name type="common">European paper wasp</name>
    <name type="synonym">Vespa dominula</name>
    <dbReference type="NCBI Taxonomy" id="743375"/>
    <lineage>
        <taxon>Eukaryota</taxon>
        <taxon>Metazoa</taxon>
        <taxon>Ecdysozoa</taxon>
        <taxon>Arthropoda</taxon>
        <taxon>Hexapoda</taxon>
        <taxon>Insecta</taxon>
        <taxon>Pterygota</taxon>
        <taxon>Neoptera</taxon>
        <taxon>Endopterygota</taxon>
        <taxon>Hymenoptera</taxon>
        <taxon>Apocrita</taxon>
        <taxon>Aculeata</taxon>
        <taxon>Vespoidea</taxon>
        <taxon>Vespidae</taxon>
        <taxon>Polistinae</taxon>
        <taxon>Polistini</taxon>
        <taxon>Polistes</taxon>
    </lineage>
</organism>
<dbReference type="PANTHER" id="PTHR13318">
    <property type="entry name" value="PARTNER OF PAIRED, ISOFORM B-RELATED"/>
    <property type="match status" value="1"/>
</dbReference>
<dbReference type="SUPFAM" id="SSF81383">
    <property type="entry name" value="F-box domain"/>
    <property type="match status" value="1"/>
</dbReference>
<proteinExistence type="predicted"/>
<dbReference type="Gene3D" id="1.20.1280.50">
    <property type="match status" value="1"/>
</dbReference>
<name>A0ABM1ITF7_POLDO</name>